<evidence type="ECO:0000259" key="7">
    <source>
        <dbReference type="SMART" id="SM00581"/>
    </source>
</evidence>
<keyword evidence="4" id="KW-0862">Zinc</keyword>
<protein>
    <recommendedName>
        <fullName evidence="7">PSP proline-rich domain-containing protein</fullName>
    </recommendedName>
</protein>
<feature type="compositionally biased region" description="Basic residues" evidence="6">
    <location>
        <begin position="1"/>
        <end position="12"/>
    </location>
</feature>
<evidence type="ECO:0000256" key="5">
    <source>
        <dbReference type="ARBA" id="ARBA00023242"/>
    </source>
</evidence>
<accession>A0A9P0CML9</accession>
<keyword evidence="9" id="KW-1185">Reference proteome</keyword>
<gene>
    <name evidence="8" type="ORF">PSYICH_LOCUS2714</name>
</gene>
<feature type="region of interest" description="Disordered" evidence="6">
    <location>
        <begin position="526"/>
        <end position="557"/>
    </location>
</feature>
<dbReference type="GO" id="GO:0071013">
    <property type="term" value="C:catalytic step 2 spliceosome"/>
    <property type="evidence" value="ECO:0007669"/>
    <property type="project" value="TreeGrafter"/>
</dbReference>
<feature type="region of interest" description="Disordered" evidence="6">
    <location>
        <begin position="1"/>
        <end position="39"/>
    </location>
</feature>
<dbReference type="PANTHER" id="PTHR13316">
    <property type="entry name" value="ZINC FINGER, CCHC DOMAIN CONTAINING 8"/>
    <property type="match status" value="1"/>
</dbReference>
<evidence type="ECO:0000256" key="1">
    <source>
        <dbReference type="ARBA" id="ARBA00004123"/>
    </source>
</evidence>
<keyword evidence="3" id="KW-0863">Zinc-finger</keyword>
<dbReference type="SMART" id="SM00581">
    <property type="entry name" value="PSP"/>
    <property type="match status" value="1"/>
</dbReference>
<evidence type="ECO:0000313" key="8">
    <source>
        <dbReference type="EMBL" id="CAH1101402.1"/>
    </source>
</evidence>
<evidence type="ECO:0000256" key="2">
    <source>
        <dbReference type="ARBA" id="ARBA00022723"/>
    </source>
</evidence>
<evidence type="ECO:0000313" key="9">
    <source>
        <dbReference type="Proteomes" id="UP001153636"/>
    </source>
</evidence>
<dbReference type="InterPro" id="IPR052115">
    <property type="entry name" value="NEXT_complex_subunit_ZCCHC8"/>
</dbReference>
<dbReference type="InterPro" id="IPR006568">
    <property type="entry name" value="PSP_pro-rich"/>
</dbReference>
<dbReference type="GO" id="GO:0003723">
    <property type="term" value="F:RNA binding"/>
    <property type="evidence" value="ECO:0007669"/>
    <property type="project" value="TreeGrafter"/>
</dbReference>
<dbReference type="GO" id="GO:0008270">
    <property type="term" value="F:zinc ion binding"/>
    <property type="evidence" value="ECO:0007669"/>
    <property type="project" value="UniProtKB-KW"/>
</dbReference>
<dbReference type="OrthoDB" id="8026949at2759"/>
<proteinExistence type="predicted"/>
<evidence type="ECO:0000256" key="3">
    <source>
        <dbReference type="ARBA" id="ARBA00022771"/>
    </source>
</evidence>
<dbReference type="EMBL" id="OV651823">
    <property type="protein sequence ID" value="CAH1101402.1"/>
    <property type="molecule type" value="Genomic_DNA"/>
</dbReference>
<keyword evidence="2" id="KW-0479">Metal-binding</keyword>
<organism evidence="8 9">
    <name type="scientific">Psylliodes chrysocephalus</name>
    <dbReference type="NCBI Taxonomy" id="3402493"/>
    <lineage>
        <taxon>Eukaryota</taxon>
        <taxon>Metazoa</taxon>
        <taxon>Ecdysozoa</taxon>
        <taxon>Arthropoda</taxon>
        <taxon>Hexapoda</taxon>
        <taxon>Insecta</taxon>
        <taxon>Pterygota</taxon>
        <taxon>Neoptera</taxon>
        <taxon>Endopterygota</taxon>
        <taxon>Coleoptera</taxon>
        <taxon>Polyphaga</taxon>
        <taxon>Cucujiformia</taxon>
        <taxon>Chrysomeloidea</taxon>
        <taxon>Chrysomelidae</taxon>
        <taxon>Galerucinae</taxon>
        <taxon>Alticini</taxon>
        <taxon>Psylliodes</taxon>
    </lineage>
</organism>
<dbReference type="Pfam" id="PF04046">
    <property type="entry name" value="PSP"/>
    <property type="match status" value="1"/>
</dbReference>
<dbReference type="PANTHER" id="PTHR13316:SF0">
    <property type="entry name" value="ZINC FINGER CCHC DOMAIN-CONTAINING PROTEIN 8"/>
    <property type="match status" value="1"/>
</dbReference>
<feature type="compositionally biased region" description="Acidic residues" evidence="6">
    <location>
        <begin position="19"/>
        <end position="36"/>
    </location>
</feature>
<name>A0A9P0CML9_9CUCU</name>
<evidence type="ECO:0000256" key="4">
    <source>
        <dbReference type="ARBA" id="ARBA00022833"/>
    </source>
</evidence>
<dbReference type="Proteomes" id="UP001153636">
    <property type="component" value="Chromosome 11"/>
</dbReference>
<feature type="domain" description="PSP proline-rich" evidence="7">
    <location>
        <begin position="341"/>
        <end position="393"/>
    </location>
</feature>
<dbReference type="AlphaFoldDB" id="A0A9P0CML9"/>
<reference evidence="8" key="1">
    <citation type="submission" date="2022-01" db="EMBL/GenBank/DDBJ databases">
        <authorList>
            <person name="King R."/>
        </authorList>
    </citation>
    <scope>NUCLEOTIDE SEQUENCE</scope>
</reference>
<keyword evidence="5" id="KW-0539">Nucleus</keyword>
<evidence type="ECO:0000256" key="6">
    <source>
        <dbReference type="SAM" id="MobiDB-lite"/>
    </source>
</evidence>
<sequence>MVARRRGKRKTPTKALPFEVDDEDVSPDNSESDCDERESKFLKSDSTFVESVVSALSNLENETKTETNSSNSVVVLDEIIDLSEKDNSNHSVILSDKLDVSEPDNNSQNVEENFSEVSTCVNFNEQPMEKQKEIEDGELIIDNTNDKESPNQFIQINFSNQEVSNLYKSKFLKFISSFNELEVVEEKELSLSVSLEKALLNEWQVLDETLCLNDSQPVVNNSEDHPKLLLKEDEAHIDRTKKKRKKKTKKEKDLFVLDTTPSQHASSIGCAKYMSKFNIDINDSNEEEVKISHQTCFNCEQSHALRDCPLPKNFTKINMMRQKFRKDKQTSRYHLEEEQKYAHLTPGKISNKLREALGLNKNQLPPYIYQMRVLGYPPGWLEEAKFVYSNLELFDTDGKHVIPDNQRKNQGLDYKRIVEYPGFNVPLEKDCEDDYKQYRVPPYSENYSKSAMVEYFEKEYSKQQDDFQTQDMDVDMIEESTNEKLSSRIIPVVEVEKNPPSPSLVDLDLVDLESEKLNLLAALEDSSSSNLKSEENTNDVPSSDNNKEPPPPGEEPEIAIASAGATLDETLPNANNLDETVRNKSVLNTMFGTPILKSSTPYSRLPNPDNFMKDVSPVINFENLPNSTGKYKKMTGLLQKVRQTLKNLESS</sequence>
<comment type="subcellular location">
    <subcellularLocation>
        <location evidence="1">Nucleus</location>
    </subcellularLocation>
</comment>